<evidence type="ECO:0000256" key="14">
    <source>
        <dbReference type="ARBA" id="ARBA00023180"/>
    </source>
</evidence>
<keyword evidence="11" id="KW-1278">Translocase</keyword>
<keyword evidence="7" id="KW-0677">Repeat</keyword>
<evidence type="ECO:0000256" key="1">
    <source>
        <dbReference type="ARBA" id="ARBA00004651"/>
    </source>
</evidence>
<feature type="domain" description="ABC transmembrane type-1" evidence="23">
    <location>
        <begin position="752"/>
        <end position="1039"/>
    </location>
</feature>
<dbReference type="InterPro" id="IPR017871">
    <property type="entry name" value="ABC_transporter-like_CS"/>
</dbReference>
<feature type="domain" description="ABC transporter" evidence="22">
    <location>
        <begin position="405"/>
        <end position="641"/>
    </location>
</feature>
<keyword evidence="4" id="KW-0813">Transport</keyword>
<evidence type="ECO:0000256" key="21">
    <source>
        <dbReference type="SAM" id="Phobius"/>
    </source>
</evidence>
<keyword evidence="5" id="KW-1003">Cell membrane</keyword>
<keyword evidence="10 24" id="KW-0067">ATP-binding</keyword>
<keyword evidence="13 21" id="KW-0472">Membrane</keyword>
<keyword evidence="8" id="KW-0547">Nucleotide-binding</keyword>
<feature type="transmembrane region" description="Helical" evidence="21">
    <location>
        <begin position="792"/>
        <end position="816"/>
    </location>
</feature>
<evidence type="ECO:0000256" key="5">
    <source>
        <dbReference type="ARBA" id="ARBA00022475"/>
    </source>
</evidence>
<dbReference type="GO" id="GO:0005743">
    <property type="term" value="C:mitochondrial inner membrane"/>
    <property type="evidence" value="ECO:0007669"/>
    <property type="project" value="TreeGrafter"/>
</dbReference>
<feature type="transmembrane region" description="Helical" evidence="21">
    <location>
        <begin position="126"/>
        <end position="148"/>
    </location>
</feature>
<dbReference type="InterPro" id="IPR011527">
    <property type="entry name" value="ABC1_TM_dom"/>
</dbReference>
<feature type="compositionally biased region" description="Basic residues" evidence="20">
    <location>
        <begin position="710"/>
        <end position="726"/>
    </location>
</feature>
<dbReference type="InterPro" id="IPR036640">
    <property type="entry name" value="ABC1_TM_sf"/>
</dbReference>
<evidence type="ECO:0000256" key="4">
    <source>
        <dbReference type="ARBA" id="ARBA00022448"/>
    </source>
</evidence>
<reference evidence="24" key="1">
    <citation type="submission" date="2022-12" db="EMBL/GenBank/DDBJ databases">
        <authorList>
            <person name="Alioto T."/>
            <person name="Alioto T."/>
            <person name="Gomez Garrido J."/>
        </authorList>
    </citation>
    <scope>NUCLEOTIDE SEQUENCE</scope>
</reference>
<name>A0AA35L3N7_9SAUR</name>
<dbReference type="GO" id="GO:0016887">
    <property type="term" value="F:ATP hydrolysis activity"/>
    <property type="evidence" value="ECO:0007669"/>
    <property type="project" value="InterPro"/>
</dbReference>
<feature type="domain" description="ABC transmembrane type-1" evidence="23">
    <location>
        <begin position="67"/>
        <end position="370"/>
    </location>
</feature>
<sequence>MRNYTVNQVSKTEPPAYDNPSFHLDEEPTPNGHLKKKKKKKNEKKGKAVGFFELFHFADGLDITLMIVGLIAAAAAGTGQPLLIIVFGEMTNSFVSTSHNNVTEAALANISGCPPSDIENEMAVHAYYFVGIGFGVLLCSMIQVWTFVTSSARQTARIREKFFFAVLHQEMAWFDTNQIGTLNTRLTDDINTIHEGIGDKLSIIMQNLSTFVTGIIIGFVHGWKLTLVILSVSPLLVVSGGLWSYLLSVLTTKELSAYAKAGAVAEEILSAIRTVVAFNGQAKATARYDANLEDARVVGMKKSITTNVSMGVSQFFIYGCYALAFWYGTKLTLEEKENYNIGRVLIVFFSVIVGAFSIGQASPNLESVANARGAAYEVFSIIRKPRPIDSSSSEGFKPDKLRGEIEFKDICFSYPSRPDTQILKGLSLKIQPGKTIALVGSSGCGKSTTIQLLQRFYDPAEGEITIDGHDIRTLNLKWMRENIGIVSQEPVLFATTIAGNIRYGREDVTDADIEQAAKEANAYDFISKLPDKFDTMVGERGAQLSGGQKQRIAIARALARNPKILLLDEATSALDNQSESIVQAALDKARTGRTTIVIAHRLSTIRTADIIAGFEKGVVVEQGTHDELMAHKGVYYALVMQQCYGGDDQSDETVEETDFETEEDDDDSEDDYLNDVEASVLENPVGGTEIAKGGSFRKRSLSRASTKRYSDRKKRKRRKKKNGKKKKVEEKLPEVPYSRILALNKPEFCSIVFGIIAAAIGGGVTPAFAVLFGKIIGAFQETDENKKSQKTVLFSLMFLLLGVISLITYVVQGFMFGRSGEALTMRLRSLSFKALLQQEIGWFDDHNNGIGVLLTRLATDASQVKGATGSRLALLTSTIFTLLTAIIIAFVHGWQLTLLILACIPFVMIAHVIRLKSVTGHASKDQKALEEAGRISTEAVENIRTVVSLTREDRFFERYISSVEGPYRDSLKKAPLHGVTYGIAQCFNFFINAAVFRFGAWLIAHCLMDFEQLFIVFSSVIFAAMNVAQSSSLAPDFGKSKVSAQRIFQLLDRKPVIDSYSEEGEKLVKFDGNIEFRDIHFEYPTRAEVQVLQGLSLKVNKGQTLALVGSSGCGKSTSIQLLERFYDPGSGQVLADGVDTKSLHIQWLRSRLGLVQQEPILFDCSITENIQYGDNSRVVSQEEVEEAAKAANIHNFIENLPEKYNTRVGDKGAQLSGGQKQRIAIARALVRKPAILLLDEATSALDTESEKIVQKALDEARKGRTCIVIAHRLSTIQNSDIIAVIQNGKVVEQGTHSQLLAMGGFYHALVNAQVPH</sequence>
<keyword evidence="9" id="KW-0221">Differentiation</keyword>
<feature type="transmembrane region" description="Helical" evidence="21">
    <location>
        <begin position="340"/>
        <end position="358"/>
    </location>
</feature>
<evidence type="ECO:0000256" key="17">
    <source>
        <dbReference type="ARBA" id="ARBA00074194"/>
    </source>
</evidence>
<comment type="similarity">
    <text evidence="2">Belongs to the ABC transporter superfamily. ABCB family. Multidrug resistance exporter (TC 3.A.1.201) subfamily.</text>
</comment>
<dbReference type="Gene3D" id="1.20.1560.10">
    <property type="entry name" value="ABC transporter type 1, transmembrane domain"/>
    <property type="match status" value="1"/>
</dbReference>
<dbReference type="GO" id="GO:0090374">
    <property type="term" value="P:oligopeptide export from mitochondrion"/>
    <property type="evidence" value="ECO:0007669"/>
    <property type="project" value="TreeGrafter"/>
</dbReference>
<dbReference type="EMBL" id="OX395137">
    <property type="protein sequence ID" value="CAI5788598.1"/>
    <property type="molecule type" value="Genomic_DNA"/>
</dbReference>
<dbReference type="GO" id="GO:0008559">
    <property type="term" value="F:ABC-type xenobiotic transporter activity"/>
    <property type="evidence" value="ECO:0007669"/>
    <property type="project" value="UniProtKB-EC"/>
</dbReference>
<feature type="transmembrane region" description="Helical" evidence="21">
    <location>
        <begin position="227"/>
        <end position="250"/>
    </location>
</feature>
<evidence type="ECO:0000256" key="18">
    <source>
        <dbReference type="ARBA" id="ARBA00079340"/>
    </source>
</evidence>
<accession>A0AA35L3N7</accession>
<feature type="region of interest" description="Disordered" evidence="20">
    <location>
        <begin position="1"/>
        <end position="41"/>
    </location>
</feature>
<dbReference type="Proteomes" id="UP001178461">
    <property type="component" value="Chromosome 12"/>
</dbReference>
<dbReference type="CDD" id="cd03249">
    <property type="entry name" value="ABC_MTABC3_MDL1_MDL2"/>
    <property type="match status" value="2"/>
</dbReference>
<evidence type="ECO:0000256" key="2">
    <source>
        <dbReference type="ARBA" id="ARBA00007577"/>
    </source>
</evidence>
<feature type="transmembrane region" description="Helical" evidence="21">
    <location>
        <begin position="896"/>
        <end position="915"/>
    </location>
</feature>
<dbReference type="Gene3D" id="3.40.50.300">
    <property type="entry name" value="P-loop containing nucleotide triphosphate hydrolases"/>
    <property type="match status" value="2"/>
</dbReference>
<evidence type="ECO:0000256" key="7">
    <source>
        <dbReference type="ARBA" id="ARBA00022737"/>
    </source>
</evidence>
<dbReference type="SMART" id="SM00382">
    <property type="entry name" value="AAA"/>
    <property type="match status" value="2"/>
</dbReference>
<evidence type="ECO:0000256" key="15">
    <source>
        <dbReference type="ARBA" id="ARBA00051060"/>
    </source>
</evidence>
<dbReference type="FunFam" id="3.40.50.300:FF:000302">
    <property type="entry name" value="ATP-binding cassette subfamily B member 5"/>
    <property type="match status" value="1"/>
</dbReference>
<dbReference type="InterPro" id="IPR003439">
    <property type="entry name" value="ABC_transporter-like_ATP-bd"/>
</dbReference>
<evidence type="ECO:0000256" key="12">
    <source>
        <dbReference type="ARBA" id="ARBA00022989"/>
    </source>
</evidence>
<evidence type="ECO:0000256" key="6">
    <source>
        <dbReference type="ARBA" id="ARBA00022692"/>
    </source>
</evidence>
<feature type="domain" description="ABC transporter" evidence="22">
    <location>
        <begin position="1074"/>
        <end position="1312"/>
    </location>
</feature>
<dbReference type="SUPFAM" id="SSF90123">
    <property type="entry name" value="ABC transporter transmembrane region"/>
    <property type="match status" value="2"/>
</dbReference>
<dbReference type="CDD" id="cd18577">
    <property type="entry name" value="ABC_6TM_Pgp_ABCB1_D1_like"/>
    <property type="match status" value="1"/>
</dbReference>
<dbReference type="SUPFAM" id="SSF52540">
    <property type="entry name" value="P-loop containing nucleoside triphosphate hydrolases"/>
    <property type="match status" value="2"/>
</dbReference>
<dbReference type="GO" id="GO:0030154">
    <property type="term" value="P:cell differentiation"/>
    <property type="evidence" value="ECO:0007669"/>
    <property type="project" value="UniProtKB-KW"/>
</dbReference>
<comment type="subcellular location">
    <subcellularLocation>
        <location evidence="1">Cell membrane</location>
        <topology evidence="1">Multi-pass membrane protein</topology>
    </subcellularLocation>
</comment>
<dbReference type="FunFam" id="1.20.1560.10:FF:000046">
    <property type="entry name" value="ATP-binding cassette subfamily B member 11"/>
    <property type="match status" value="1"/>
</dbReference>
<feature type="transmembrane region" description="Helical" evidence="21">
    <location>
        <begin position="308"/>
        <end position="328"/>
    </location>
</feature>
<evidence type="ECO:0000256" key="19">
    <source>
        <dbReference type="ARBA" id="ARBA00080433"/>
    </source>
</evidence>
<dbReference type="Pfam" id="PF00664">
    <property type="entry name" value="ABC_membrane"/>
    <property type="match status" value="2"/>
</dbReference>
<evidence type="ECO:0000256" key="11">
    <source>
        <dbReference type="ARBA" id="ARBA00022967"/>
    </source>
</evidence>
<dbReference type="CDD" id="cd18578">
    <property type="entry name" value="ABC_6TM_Pgp_ABCB1_D2_like"/>
    <property type="match status" value="1"/>
</dbReference>
<evidence type="ECO:0000313" key="24">
    <source>
        <dbReference type="EMBL" id="CAI5788598.1"/>
    </source>
</evidence>
<evidence type="ECO:0000256" key="20">
    <source>
        <dbReference type="SAM" id="MobiDB-lite"/>
    </source>
</evidence>
<comment type="catalytic activity">
    <reaction evidence="15">
        <text>daunorubicin(in) + ATP + H2O = daunorubicin(out) + ADP + phosphate + H(+)</text>
        <dbReference type="Rhea" id="RHEA:33147"/>
        <dbReference type="ChEBI" id="CHEBI:15377"/>
        <dbReference type="ChEBI" id="CHEBI:15378"/>
        <dbReference type="ChEBI" id="CHEBI:30616"/>
        <dbReference type="ChEBI" id="CHEBI:43474"/>
        <dbReference type="ChEBI" id="CHEBI:64677"/>
        <dbReference type="ChEBI" id="CHEBI:456216"/>
        <dbReference type="EC" id="7.6.2.2"/>
    </reaction>
    <physiologicalReaction direction="left-to-right" evidence="15">
        <dbReference type="Rhea" id="RHEA:33148"/>
    </physiologicalReaction>
</comment>
<comment type="function">
    <text evidence="16">Energy-dependent efflux transporter responsible for decreased drug accumulation in multidrug-resistant cells. Specifically present in limbal stem cells, where it plays a key role in corneal development and repair.</text>
</comment>
<evidence type="ECO:0000256" key="8">
    <source>
        <dbReference type="ARBA" id="ARBA00022741"/>
    </source>
</evidence>
<keyword evidence="12 21" id="KW-1133">Transmembrane helix</keyword>
<protein>
    <recommendedName>
        <fullName evidence="17">ATP-binding cassette sub-family B member 5</fullName>
        <ecNumber evidence="3">7.6.2.2</ecNumber>
    </recommendedName>
    <alternativeName>
        <fullName evidence="19">ABCB5 P-gp</fullName>
    </alternativeName>
    <alternativeName>
        <fullName evidence="18">p-glycoprotein ABCB5</fullName>
    </alternativeName>
</protein>
<dbReference type="GO" id="GO:0005524">
    <property type="term" value="F:ATP binding"/>
    <property type="evidence" value="ECO:0007669"/>
    <property type="project" value="UniProtKB-KW"/>
</dbReference>
<dbReference type="PROSITE" id="PS00211">
    <property type="entry name" value="ABC_TRANSPORTER_1"/>
    <property type="match status" value="2"/>
</dbReference>
<evidence type="ECO:0000256" key="10">
    <source>
        <dbReference type="ARBA" id="ARBA00022840"/>
    </source>
</evidence>
<evidence type="ECO:0000259" key="22">
    <source>
        <dbReference type="PROSITE" id="PS50893"/>
    </source>
</evidence>
<feature type="transmembrane region" description="Helical" evidence="21">
    <location>
        <begin position="1010"/>
        <end position="1028"/>
    </location>
</feature>
<feature type="transmembrane region" description="Helical" evidence="21">
    <location>
        <begin position="978"/>
        <end position="1004"/>
    </location>
</feature>
<keyword evidence="6 21" id="KW-0812">Transmembrane</keyword>
<evidence type="ECO:0000256" key="16">
    <source>
        <dbReference type="ARBA" id="ARBA00059665"/>
    </source>
</evidence>
<feature type="compositionally biased region" description="Polar residues" evidence="20">
    <location>
        <begin position="1"/>
        <end position="11"/>
    </location>
</feature>
<dbReference type="PANTHER" id="PTHR43394">
    <property type="entry name" value="ATP-DEPENDENT PERMEASE MDL1, MITOCHONDRIAL"/>
    <property type="match status" value="1"/>
</dbReference>
<organism evidence="24 25">
    <name type="scientific">Podarcis lilfordi</name>
    <name type="common">Lilford's wall lizard</name>
    <dbReference type="NCBI Taxonomy" id="74358"/>
    <lineage>
        <taxon>Eukaryota</taxon>
        <taxon>Metazoa</taxon>
        <taxon>Chordata</taxon>
        <taxon>Craniata</taxon>
        <taxon>Vertebrata</taxon>
        <taxon>Euteleostomi</taxon>
        <taxon>Lepidosauria</taxon>
        <taxon>Squamata</taxon>
        <taxon>Bifurcata</taxon>
        <taxon>Unidentata</taxon>
        <taxon>Episquamata</taxon>
        <taxon>Laterata</taxon>
        <taxon>Lacertibaenia</taxon>
        <taxon>Lacertidae</taxon>
        <taxon>Podarcis</taxon>
    </lineage>
</organism>
<feature type="region of interest" description="Disordered" evidence="20">
    <location>
        <begin position="647"/>
        <end position="671"/>
    </location>
</feature>
<evidence type="ECO:0000256" key="3">
    <source>
        <dbReference type="ARBA" id="ARBA00012191"/>
    </source>
</evidence>
<feature type="compositionally biased region" description="Acidic residues" evidence="20">
    <location>
        <begin position="648"/>
        <end position="671"/>
    </location>
</feature>
<keyword evidence="25" id="KW-1185">Reference proteome</keyword>
<gene>
    <name evidence="24" type="ORF">PODLI_1B023041</name>
</gene>
<dbReference type="PROSITE" id="PS50929">
    <property type="entry name" value="ABC_TM1F"/>
    <property type="match status" value="2"/>
</dbReference>
<dbReference type="FunFam" id="1.20.1560.10:FF:000018">
    <property type="entry name" value="ATP-binding cassette subfamily B member 11"/>
    <property type="match status" value="1"/>
</dbReference>
<dbReference type="PANTHER" id="PTHR43394:SF20">
    <property type="entry name" value="ATP BINDING CASSETTE SUBFAMILY B MEMBER 5"/>
    <property type="match status" value="1"/>
</dbReference>
<evidence type="ECO:0000259" key="23">
    <source>
        <dbReference type="PROSITE" id="PS50929"/>
    </source>
</evidence>
<dbReference type="Pfam" id="PF00005">
    <property type="entry name" value="ABC_tran"/>
    <property type="match status" value="2"/>
</dbReference>
<evidence type="ECO:0000256" key="13">
    <source>
        <dbReference type="ARBA" id="ARBA00023136"/>
    </source>
</evidence>
<feature type="transmembrane region" description="Helical" evidence="21">
    <location>
        <begin position="872"/>
        <end position="890"/>
    </location>
</feature>
<evidence type="ECO:0000313" key="25">
    <source>
        <dbReference type="Proteomes" id="UP001178461"/>
    </source>
</evidence>
<dbReference type="InterPro" id="IPR027417">
    <property type="entry name" value="P-loop_NTPase"/>
</dbReference>
<dbReference type="InterPro" id="IPR039421">
    <property type="entry name" value="Type_1_exporter"/>
</dbReference>
<feature type="region of interest" description="Disordered" evidence="20">
    <location>
        <begin position="684"/>
        <end position="729"/>
    </location>
</feature>
<dbReference type="EC" id="7.6.2.2" evidence="3"/>
<dbReference type="InterPro" id="IPR003593">
    <property type="entry name" value="AAA+_ATPase"/>
</dbReference>
<feature type="transmembrane region" description="Helical" evidence="21">
    <location>
        <begin position="63"/>
        <end position="87"/>
    </location>
</feature>
<dbReference type="FunFam" id="3.40.50.300:FF:000479">
    <property type="entry name" value="Multidrug resistance protein 1A"/>
    <property type="match status" value="1"/>
</dbReference>
<feature type="transmembrane region" description="Helical" evidence="21">
    <location>
        <begin position="748"/>
        <end position="772"/>
    </location>
</feature>
<proteinExistence type="inferred from homology"/>
<dbReference type="PROSITE" id="PS50893">
    <property type="entry name" value="ABC_TRANSPORTER_2"/>
    <property type="match status" value="2"/>
</dbReference>
<dbReference type="GO" id="GO:0005886">
    <property type="term" value="C:plasma membrane"/>
    <property type="evidence" value="ECO:0007669"/>
    <property type="project" value="UniProtKB-SubCell"/>
</dbReference>
<keyword evidence="14" id="KW-0325">Glycoprotein</keyword>
<evidence type="ECO:0000256" key="9">
    <source>
        <dbReference type="ARBA" id="ARBA00022782"/>
    </source>
</evidence>
<dbReference type="GO" id="GO:0015421">
    <property type="term" value="F:ABC-type oligopeptide transporter activity"/>
    <property type="evidence" value="ECO:0007669"/>
    <property type="project" value="TreeGrafter"/>
</dbReference>